<organism evidence="1 2">
    <name type="scientific">Holothuria leucospilota</name>
    <name type="common">Black long sea cucumber</name>
    <name type="synonym">Mertensiothuria leucospilota</name>
    <dbReference type="NCBI Taxonomy" id="206669"/>
    <lineage>
        <taxon>Eukaryota</taxon>
        <taxon>Metazoa</taxon>
        <taxon>Echinodermata</taxon>
        <taxon>Eleutherozoa</taxon>
        <taxon>Echinozoa</taxon>
        <taxon>Holothuroidea</taxon>
        <taxon>Aspidochirotacea</taxon>
        <taxon>Aspidochirotida</taxon>
        <taxon>Holothuriidae</taxon>
        <taxon>Holothuria</taxon>
    </lineage>
</organism>
<dbReference type="OrthoDB" id="10057522at2759"/>
<keyword evidence="2" id="KW-1185">Reference proteome</keyword>
<dbReference type="PANTHER" id="PTHR47018:SF2">
    <property type="entry name" value="TESMIN_TSO1-LIKE CXC DOMAIN-CONTAINING PROTEIN"/>
    <property type="match status" value="1"/>
</dbReference>
<protein>
    <submittedName>
        <fullName evidence="1">Uncharacterized protein</fullName>
    </submittedName>
</protein>
<dbReference type="AlphaFoldDB" id="A0A9Q1BX89"/>
<dbReference type="Proteomes" id="UP001152320">
    <property type="component" value="Chromosome 10"/>
</dbReference>
<dbReference type="EMBL" id="JAIZAY010000010">
    <property type="protein sequence ID" value="KAJ8034517.1"/>
    <property type="molecule type" value="Genomic_DNA"/>
</dbReference>
<sequence>MRFKEQIFQNFPQATEQTDGRNSILVFQQGMQQLLKNAIEEDYNDDAIILAKAAKIVRKDIFSSSGFHFDGSFYSGCQQDSTPANLRSLVSMLLVGANLKNQEKVDSQACLTISQTIMFHCKRKPSTAGNFRPSRGNEPPLPLYIGMKIHTQTRSKKFIQELYKLGISVSYDRILRVENQLAAAVCEGFKEKGVVCPAETWAIHS</sequence>
<dbReference type="PANTHER" id="PTHR47018">
    <property type="entry name" value="CXC DOMAIN-CONTAINING PROTEIN-RELATED"/>
    <property type="match status" value="1"/>
</dbReference>
<reference evidence="1" key="1">
    <citation type="submission" date="2021-10" db="EMBL/GenBank/DDBJ databases">
        <title>Tropical sea cucumber genome reveals ecological adaptation and Cuvierian tubules defense mechanism.</title>
        <authorList>
            <person name="Chen T."/>
        </authorList>
    </citation>
    <scope>NUCLEOTIDE SEQUENCE</scope>
    <source>
        <strain evidence="1">Nanhai2018</strain>
        <tissue evidence="1">Muscle</tissue>
    </source>
</reference>
<evidence type="ECO:0000313" key="1">
    <source>
        <dbReference type="EMBL" id="KAJ8034517.1"/>
    </source>
</evidence>
<proteinExistence type="predicted"/>
<evidence type="ECO:0000313" key="2">
    <source>
        <dbReference type="Proteomes" id="UP001152320"/>
    </source>
</evidence>
<comment type="caution">
    <text evidence="1">The sequence shown here is derived from an EMBL/GenBank/DDBJ whole genome shotgun (WGS) entry which is preliminary data.</text>
</comment>
<gene>
    <name evidence="1" type="ORF">HOLleu_21393</name>
</gene>
<name>A0A9Q1BX89_HOLLE</name>
<accession>A0A9Q1BX89</accession>